<proteinExistence type="predicted"/>
<dbReference type="Gene3D" id="2.80.10.50">
    <property type="match status" value="2"/>
</dbReference>
<name>A0AAV6K3V3_9ERIC</name>
<dbReference type="EMBL" id="JACTNZ010000005">
    <property type="protein sequence ID" value="KAG5547074.1"/>
    <property type="molecule type" value="Genomic_DNA"/>
</dbReference>
<evidence type="ECO:0000259" key="1">
    <source>
        <dbReference type="SMART" id="SM00791"/>
    </source>
</evidence>
<protein>
    <recommendedName>
        <fullName evidence="1">Agglutinin domain-containing protein</fullName>
    </recommendedName>
</protein>
<comment type="caution">
    <text evidence="2">The sequence shown here is derived from an EMBL/GenBank/DDBJ whole genome shotgun (WGS) entry which is preliminary data.</text>
</comment>
<evidence type="ECO:0000313" key="3">
    <source>
        <dbReference type="Proteomes" id="UP000823749"/>
    </source>
</evidence>
<dbReference type="SMART" id="SM00791">
    <property type="entry name" value="Agglutinin"/>
    <property type="match status" value="1"/>
</dbReference>
<reference evidence="2" key="1">
    <citation type="submission" date="2020-08" db="EMBL/GenBank/DDBJ databases">
        <title>Plant Genome Project.</title>
        <authorList>
            <person name="Zhang R.-G."/>
        </authorList>
    </citation>
    <scope>NUCLEOTIDE SEQUENCE</scope>
    <source>
        <strain evidence="2">WSP0</strain>
        <tissue evidence="2">Leaf</tissue>
    </source>
</reference>
<dbReference type="EMBL" id="JACTNZ010000005">
    <property type="protein sequence ID" value="KAG5547075.1"/>
    <property type="molecule type" value="Genomic_DNA"/>
</dbReference>
<dbReference type="PANTHER" id="PTHR39244:SF5">
    <property type="entry name" value="NATTERIN-3-LIKE"/>
    <property type="match status" value="1"/>
</dbReference>
<dbReference type="Proteomes" id="UP000823749">
    <property type="component" value="Chromosome 5"/>
</dbReference>
<dbReference type="PANTHER" id="PTHR39244">
    <property type="entry name" value="NATTERIN-4"/>
    <property type="match status" value="1"/>
</dbReference>
<feature type="domain" description="Agglutinin" evidence="1">
    <location>
        <begin position="141"/>
        <end position="263"/>
    </location>
</feature>
<keyword evidence="3" id="KW-1185">Reference proteome</keyword>
<organism evidence="2 3">
    <name type="scientific">Rhododendron griersonianum</name>
    <dbReference type="NCBI Taxonomy" id="479676"/>
    <lineage>
        <taxon>Eukaryota</taxon>
        <taxon>Viridiplantae</taxon>
        <taxon>Streptophyta</taxon>
        <taxon>Embryophyta</taxon>
        <taxon>Tracheophyta</taxon>
        <taxon>Spermatophyta</taxon>
        <taxon>Magnoliopsida</taxon>
        <taxon>eudicotyledons</taxon>
        <taxon>Gunneridae</taxon>
        <taxon>Pentapetalae</taxon>
        <taxon>asterids</taxon>
        <taxon>Ericales</taxon>
        <taxon>Ericaceae</taxon>
        <taxon>Ericoideae</taxon>
        <taxon>Rhodoreae</taxon>
        <taxon>Rhododendron</taxon>
    </lineage>
</organism>
<evidence type="ECO:0000313" key="2">
    <source>
        <dbReference type="EMBL" id="KAG5547074.1"/>
    </source>
</evidence>
<accession>A0AAV6K3V3</accession>
<dbReference type="InterPro" id="IPR036242">
    <property type="entry name" value="Agglutinin_dom_sf"/>
</dbReference>
<dbReference type="SUPFAM" id="SSF50382">
    <property type="entry name" value="Agglutinin"/>
    <property type="match status" value="2"/>
</dbReference>
<sequence length="296" mass="33588">MREDGGSHGTLQFSGEEILSPYSKFEIERAKNDNGFVDIRCCYNNKYWVAKSSSDPCIIAGADEPNENQSQWSCTLFEPIQQGECFQFDGEGRSVGPTSFKPTVRFRHVQLGRYLTSATIPGLPSAPYNACLSAQSTSTRGQRPSARWIEGHQYLQFASSDNGDLTVGNEVFITKNGIVRIKNNHFRKFWRRNPNWIWADSDDTTTGNLDTLFFPVKVGDDVITLRNLGNNNFCKRLTTEGKTSCLNAVVTTISRETRLVVEELVFSRKIDNVKFRLLDARIYNQNIITMAWLRSR</sequence>
<dbReference type="Pfam" id="PF07468">
    <property type="entry name" value="Agglutinin"/>
    <property type="match status" value="2"/>
</dbReference>
<dbReference type="AlphaFoldDB" id="A0AAV6K3V3"/>
<dbReference type="InterPro" id="IPR008998">
    <property type="entry name" value="Agglutinin"/>
</dbReference>
<dbReference type="InterPro" id="IPR053237">
    <property type="entry name" value="Natterin_C"/>
</dbReference>
<gene>
    <name evidence="2" type="ORF">RHGRI_012939</name>
</gene>